<dbReference type="EMBL" id="JBHSEK010000001">
    <property type="protein sequence ID" value="MFC4488145.1"/>
    <property type="molecule type" value="Genomic_DNA"/>
</dbReference>
<dbReference type="InterPro" id="IPR042099">
    <property type="entry name" value="ANL_N_sf"/>
</dbReference>
<dbReference type="Gene3D" id="3.40.50.12780">
    <property type="entry name" value="N-terminal domain of ligase-like"/>
    <property type="match status" value="1"/>
</dbReference>
<dbReference type="PANTHER" id="PTHR43767">
    <property type="entry name" value="LONG-CHAIN-FATTY-ACID--COA LIGASE"/>
    <property type="match status" value="1"/>
</dbReference>
<organism evidence="2 3">
    <name type="scientific">Chromobacterium aquaticum</name>
    <dbReference type="NCBI Taxonomy" id="467180"/>
    <lineage>
        <taxon>Bacteria</taxon>
        <taxon>Pseudomonadati</taxon>
        <taxon>Pseudomonadota</taxon>
        <taxon>Betaproteobacteria</taxon>
        <taxon>Neisseriales</taxon>
        <taxon>Chromobacteriaceae</taxon>
        <taxon>Chromobacterium</taxon>
    </lineage>
</organism>
<dbReference type="InterPro" id="IPR050237">
    <property type="entry name" value="ATP-dep_AMP-bd_enzyme"/>
</dbReference>
<sequence>MRALSLMEAMTGAFADHGARSLFESEQGEVISYDEALALAPPSLASELERRLVFCLCDNDIGGLAGYFHLLSVNAVPLMLAANLPSQQLQPLLDAYRPAFIWLPAARRAEFPEATALFAYRDYCLIAQEEADYRVHDELALLLSTSGSTGSPKFVRLSQHNVLSNAMAIAQYLELDADEVPITTLAPSYTYGLSILHSHALAGSKIAVSRKTFLERGFWGFLQAVRASSFGGVPYHYEMLRKLRFTGMELPSLRTLTQAGGRMAPELSREFALHCQSRGMRFFTMYGQTEATARMSYLSADKAALKAGSIGAAVPGGEFWLEDERGERLDGAEAEGELVYQGPNVSMGYACGFGDLAAGDERQGVLRTGDVARRDGDGDYYIVGRLKRFLKLFGHRINLQEVEQYLLDAGHVAACAGVDDRLEVYVPQGDASLAKEIKIMLARYLTVTPQSVKVMTGGDLPRNASGKILYSELTPQAWGAQA</sequence>
<evidence type="ECO:0000259" key="1">
    <source>
        <dbReference type="Pfam" id="PF00501"/>
    </source>
</evidence>
<protein>
    <submittedName>
        <fullName evidence="2">AMP-binding protein</fullName>
    </submittedName>
</protein>
<comment type="caution">
    <text evidence="2">The sequence shown here is derived from an EMBL/GenBank/DDBJ whole genome shotgun (WGS) entry which is preliminary data.</text>
</comment>
<reference evidence="3" key="1">
    <citation type="journal article" date="2019" name="Int. J. Syst. Evol. Microbiol.">
        <title>The Global Catalogue of Microorganisms (GCM) 10K type strain sequencing project: providing services to taxonomists for standard genome sequencing and annotation.</title>
        <authorList>
            <consortium name="The Broad Institute Genomics Platform"/>
            <consortium name="The Broad Institute Genome Sequencing Center for Infectious Disease"/>
            <person name="Wu L."/>
            <person name="Ma J."/>
        </authorList>
    </citation>
    <scope>NUCLEOTIDE SEQUENCE [LARGE SCALE GENOMIC DNA]</scope>
    <source>
        <strain evidence="3">CGMCC 4.7608</strain>
    </source>
</reference>
<proteinExistence type="predicted"/>
<accession>A0ABV8ZNX4</accession>
<name>A0ABV8ZNX4_9NEIS</name>
<gene>
    <name evidence="2" type="ORF">ACFO0R_00780</name>
</gene>
<feature type="domain" description="AMP-dependent synthetase/ligase" evidence="1">
    <location>
        <begin position="66"/>
        <end position="349"/>
    </location>
</feature>
<dbReference type="InterPro" id="IPR000873">
    <property type="entry name" value="AMP-dep_synth/lig_dom"/>
</dbReference>
<dbReference type="SUPFAM" id="SSF56801">
    <property type="entry name" value="Acetyl-CoA synthetase-like"/>
    <property type="match status" value="1"/>
</dbReference>
<evidence type="ECO:0000313" key="3">
    <source>
        <dbReference type="Proteomes" id="UP001595999"/>
    </source>
</evidence>
<keyword evidence="3" id="KW-1185">Reference proteome</keyword>
<dbReference type="Pfam" id="PF00501">
    <property type="entry name" value="AMP-binding"/>
    <property type="match status" value="1"/>
</dbReference>
<dbReference type="Proteomes" id="UP001595999">
    <property type="component" value="Unassembled WGS sequence"/>
</dbReference>
<evidence type="ECO:0000313" key="2">
    <source>
        <dbReference type="EMBL" id="MFC4488145.1"/>
    </source>
</evidence>
<dbReference type="PANTHER" id="PTHR43767:SF10">
    <property type="entry name" value="SURFACTIN SYNTHASE SUBUNIT 1"/>
    <property type="match status" value="1"/>
</dbReference>
<dbReference type="RefSeq" id="WP_231461853.1">
    <property type="nucleotide sequence ID" value="NZ_JAJOHW010000045.1"/>
</dbReference>